<dbReference type="Proteomes" id="UP000478571">
    <property type="component" value="Unassembled WGS sequence"/>
</dbReference>
<dbReference type="EMBL" id="WWEU01000001">
    <property type="protein sequence ID" value="MYM58320.1"/>
    <property type="molecule type" value="Genomic_DNA"/>
</dbReference>
<proteinExistence type="predicted"/>
<comment type="caution">
    <text evidence="1">The sequence shown here is derived from an EMBL/GenBank/DDBJ whole genome shotgun (WGS) entry which is preliminary data.</text>
</comment>
<dbReference type="InterPro" id="IPR022201">
    <property type="entry name" value="DUF3726"/>
</dbReference>
<sequence length="250" mass="28331">MMVSYNELFSAVEKAFRGEQRLCGEADIIAAMVVDLQMLGLDGVRQFNQASRCYGWGPDNAMQYRDVNDNKLSFDLGYSSLACHFPIVIDVAMDCLTQAESIFIRIARCNHPWFIHGELLQLAVKGKASRASWYDKDSARQIFYVLNMGQTVPEITYQDVTEHYRSMGDIVDIEISSSDFELPKDEMEGSRHIHSHQLLATKALAWRDGIFVEDTEWQYLVIQSKRNLVATNERSEKGAGEPSAKPECTS</sequence>
<organism evidence="1 2">
    <name type="scientific">Vibrio tetraodonis subsp. pristinus</name>
    <dbReference type="NCBI Taxonomy" id="2695891"/>
    <lineage>
        <taxon>Bacteria</taxon>
        <taxon>Pseudomonadati</taxon>
        <taxon>Pseudomonadota</taxon>
        <taxon>Gammaproteobacteria</taxon>
        <taxon>Vibrionales</taxon>
        <taxon>Vibrionaceae</taxon>
        <taxon>Vibrio</taxon>
    </lineage>
</organism>
<evidence type="ECO:0000313" key="1">
    <source>
        <dbReference type="EMBL" id="MYM58320.1"/>
    </source>
</evidence>
<dbReference type="RefSeq" id="WP_160927059.1">
    <property type="nucleotide sequence ID" value="NZ_WWEU01000001.1"/>
</dbReference>
<dbReference type="Pfam" id="PF12525">
    <property type="entry name" value="DUF3726"/>
    <property type="match status" value="1"/>
</dbReference>
<accession>A0A6L8LUI0</accession>
<reference evidence="1 2" key="1">
    <citation type="submission" date="2020-01" db="EMBL/GenBank/DDBJ databases">
        <title>Draft Genome Sequence of Vibrio sp. strain OCN044, Isolated from a Healthy Coral at Palmyra Atoll.</title>
        <authorList>
            <person name="Videau P."/>
            <person name="Loughran R."/>
            <person name="Esquivel A."/>
            <person name="Deadmond M."/>
            <person name="Paddock B.E."/>
            <person name="Saw J.H."/>
            <person name="Ushijima B."/>
        </authorList>
    </citation>
    <scope>NUCLEOTIDE SEQUENCE [LARGE SCALE GENOMIC DNA]</scope>
    <source>
        <strain evidence="1 2">OCN044</strain>
    </source>
</reference>
<name>A0A6L8LUI0_9VIBR</name>
<keyword evidence="2" id="KW-1185">Reference proteome</keyword>
<evidence type="ECO:0000313" key="2">
    <source>
        <dbReference type="Proteomes" id="UP000478571"/>
    </source>
</evidence>
<protein>
    <submittedName>
        <fullName evidence="1">DUF3726 domain-containing protein</fullName>
    </submittedName>
</protein>
<dbReference type="AlphaFoldDB" id="A0A6L8LUI0"/>
<gene>
    <name evidence="1" type="ORF">GTG28_03720</name>
</gene>